<keyword evidence="3" id="KW-0028">Amino-acid biosynthesis</keyword>
<dbReference type="GO" id="GO:0009423">
    <property type="term" value="P:chorismate biosynthetic process"/>
    <property type="evidence" value="ECO:0007669"/>
    <property type="project" value="TreeGrafter"/>
</dbReference>
<dbReference type="Proteomes" id="UP000260862">
    <property type="component" value="Unassembled WGS sequence"/>
</dbReference>
<dbReference type="SUPFAM" id="SSF51735">
    <property type="entry name" value="NAD(P)-binding Rossmann-fold domains"/>
    <property type="match status" value="1"/>
</dbReference>
<comment type="pathway">
    <text evidence="1">Metabolic intermediate biosynthesis; chorismate biosynthesis; chorismate from D-erythrose 4-phosphate and phosphoenolpyruvate: step 4/7.</text>
</comment>
<proteinExistence type="predicted"/>
<dbReference type="EMBL" id="QSQT01000043">
    <property type="protein sequence ID" value="RGK51387.1"/>
    <property type="molecule type" value="Genomic_DNA"/>
</dbReference>
<dbReference type="SUPFAM" id="SSF53223">
    <property type="entry name" value="Aminoacid dehydrogenase-like, N-terminal domain"/>
    <property type="match status" value="1"/>
</dbReference>
<keyword evidence="2" id="KW-0560">Oxidoreductase</keyword>
<sequence length="247" mass="27787">MKIFGLIGYPLGHSFSRNFFNEKFHSENIDAEYVNFEIPSIDELPHIIQANPSLAGLNVTIPYKEKVISYLDELDKDAREIGAVNVIKVEHTKGGTKLKGYNSDIIGFVRSIEALLEPYHKKALILGTGGASKAIHQGLKQLGLEVLFVSRNKHNDMTITYEEITPEIMQEYKVIVNCTPVGMYPKADECPNIPYELLTPQHLLYDLLYNPNTTLFMKKGSDQGAIVKNGLEMLLLQAFGAWDIWNS</sequence>
<dbReference type="GO" id="GO:0005829">
    <property type="term" value="C:cytosol"/>
    <property type="evidence" value="ECO:0007669"/>
    <property type="project" value="TreeGrafter"/>
</dbReference>
<name>A0A3E4MNZ3_9BACT</name>
<protein>
    <submittedName>
        <fullName evidence="5">Shikimate dehydrogenase</fullName>
    </submittedName>
</protein>
<evidence type="ECO:0000313" key="9">
    <source>
        <dbReference type="Proteomes" id="UP000283485"/>
    </source>
</evidence>
<dbReference type="InterPro" id="IPR036291">
    <property type="entry name" value="NAD(P)-bd_dom_sf"/>
</dbReference>
<reference evidence="8 9" key="1">
    <citation type="submission" date="2018-08" db="EMBL/GenBank/DDBJ databases">
        <title>A genome reference for cultivated species of the human gut microbiota.</title>
        <authorList>
            <person name="Zou Y."/>
            <person name="Xue W."/>
            <person name="Luo G."/>
        </authorList>
    </citation>
    <scope>NUCLEOTIDE SEQUENCE [LARGE SCALE GENOMIC DNA]</scope>
    <source>
        <strain evidence="7 10">AM17-44</strain>
        <strain evidence="6 9">AM23-23</strain>
        <strain evidence="5 8">TF10-3AC</strain>
    </source>
</reference>
<dbReference type="Gene3D" id="3.40.50.10860">
    <property type="entry name" value="Leucine Dehydrogenase, chain A, domain 1"/>
    <property type="match status" value="1"/>
</dbReference>
<evidence type="ECO:0000256" key="2">
    <source>
        <dbReference type="ARBA" id="ARBA00023002"/>
    </source>
</evidence>
<evidence type="ECO:0000259" key="4">
    <source>
        <dbReference type="Pfam" id="PF08501"/>
    </source>
</evidence>
<comment type="caution">
    <text evidence="5">The sequence shown here is derived from an EMBL/GenBank/DDBJ whole genome shotgun (WGS) entry which is preliminary data.</text>
</comment>
<dbReference type="CDD" id="cd01065">
    <property type="entry name" value="NAD_bind_Shikimate_DH"/>
    <property type="match status" value="1"/>
</dbReference>
<dbReference type="EMBL" id="QRJS01000002">
    <property type="protein sequence ID" value="RHH50433.1"/>
    <property type="molecule type" value="Genomic_DNA"/>
</dbReference>
<dbReference type="EMBL" id="QRHQ01000016">
    <property type="protein sequence ID" value="RHF90396.1"/>
    <property type="molecule type" value="Genomic_DNA"/>
</dbReference>
<dbReference type="FunFam" id="3.40.50.720:FF:000427">
    <property type="entry name" value="Shikimate dehydrogenase"/>
    <property type="match status" value="1"/>
</dbReference>
<dbReference type="GO" id="GO:0004764">
    <property type="term" value="F:shikimate 3-dehydrogenase (NADP+) activity"/>
    <property type="evidence" value="ECO:0007669"/>
    <property type="project" value="InterPro"/>
</dbReference>
<feature type="domain" description="Shikimate dehydrogenase substrate binding N-terminal" evidence="4">
    <location>
        <begin position="6"/>
        <end position="87"/>
    </location>
</feature>
<dbReference type="Gene3D" id="3.40.50.720">
    <property type="entry name" value="NAD(P)-binding Rossmann-like Domain"/>
    <property type="match status" value="1"/>
</dbReference>
<evidence type="ECO:0000313" key="7">
    <source>
        <dbReference type="EMBL" id="RHH50433.1"/>
    </source>
</evidence>
<dbReference type="Pfam" id="PF08501">
    <property type="entry name" value="Shikimate_dh_N"/>
    <property type="match status" value="1"/>
</dbReference>
<evidence type="ECO:0000313" key="5">
    <source>
        <dbReference type="EMBL" id="RGK51387.1"/>
    </source>
</evidence>
<organism evidence="5 8">
    <name type="scientific">Phocaeicola plebeius</name>
    <dbReference type="NCBI Taxonomy" id="310297"/>
    <lineage>
        <taxon>Bacteria</taxon>
        <taxon>Pseudomonadati</taxon>
        <taxon>Bacteroidota</taxon>
        <taxon>Bacteroidia</taxon>
        <taxon>Bacteroidales</taxon>
        <taxon>Bacteroidaceae</taxon>
        <taxon>Phocaeicola</taxon>
    </lineage>
</organism>
<dbReference type="GO" id="GO:0009073">
    <property type="term" value="P:aromatic amino acid family biosynthetic process"/>
    <property type="evidence" value="ECO:0007669"/>
    <property type="project" value="UniProtKB-KW"/>
</dbReference>
<dbReference type="PANTHER" id="PTHR21089:SF1">
    <property type="entry name" value="BIFUNCTIONAL 3-DEHYDROQUINATE DEHYDRATASE_SHIKIMATE DEHYDROGENASE, CHLOROPLASTIC"/>
    <property type="match status" value="1"/>
</dbReference>
<accession>A0A3E4MNZ3</accession>
<dbReference type="GO" id="GO:0019632">
    <property type="term" value="P:shikimate metabolic process"/>
    <property type="evidence" value="ECO:0007669"/>
    <property type="project" value="TreeGrafter"/>
</dbReference>
<evidence type="ECO:0000313" key="8">
    <source>
        <dbReference type="Proteomes" id="UP000260862"/>
    </source>
</evidence>
<evidence type="ECO:0000313" key="10">
    <source>
        <dbReference type="Proteomes" id="UP000284998"/>
    </source>
</evidence>
<keyword evidence="3" id="KW-0057">Aromatic amino acid biosynthesis</keyword>
<evidence type="ECO:0000256" key="3">
    <source>
        <dbReference type="ARBA" id="ARBA00023141"/>
    </source>
</evidence>
<evidence type="ECO:0000313" key="6">
    <source>
        <dbReference type="EMBL" id="RHF90396.1"/>
    </source>
</evidence>
<dbReference type="RefSeq" id="WP_117674043.1">
    <property type="nucleotide sequence ID" value="NZ_CABOGR010000043.1"/>
</dbReference>
<dbReference type="Proteomes" id="UP000283485">
    <property type="component" value="Unassembled WGS sequence"/>
</dbReference>
<dbReference type="InterPro" id="IPR013708">
    <property type="entry name" value="Shikimate_DH-bd_N"/>
</dbReference>
<dbReference type="Proteomes" id="UP000284998">
    <property type="component" value="Unassembled WGS sequence"/>
</dbReference>
<dbReference type="GO" id="GO:0050661">
    <property type="term" value="F:NADP binding"/>
    <property type="evidence" value="ECO:0007669"/>
    <property type="project" value="TreeGrafter"/>
</dbReference>
<dbReference type="InterPro" id="IPR022893">
    <property type="entry name" value="Shikimate_DH_fam"/>
</dbReference>
<keyword evidence="8" id="KW-1185">Reference proteome</keyword>
<dbReference type="PANTHER" id="PTHR21089">
    <property type="entry name" value="SHIKIMATE DEHYDROGENASE"/>
    <property type="match status" value="1"/>
</dbReference>
<evidence type="ECO:0000256" key="1">
    <source>
        <dbReference type="ARBA" id="ARBA00004871"/>
    </source>
</evidence>
<gene>
    <name evidence="7" type="ORF">DW204_01230</name>
    <name evidence="6" type="ORF">DW653_09465</name>
    <name evidence="5" type="ORF">DXD04_15320</name>
</gene>
<dbReference type="AlphaFoldDB" id="A0A3E4MNZ3"/>
<dbReference type="InterPro" id="IPR046346">
    <property type="entry name" value="Aminoacid_DH-like_N_sf"/>
</dbReference>